<keyword evidence="2" id="KW-1185">Reference proteome</keyword>
<dbReference type="EMBL" id="CP007264">
    <property type="protein sequence ID" value="AHL22054.1"/>
    <property type="molecule type" value="Genomic_DNA"/>
</dbReference>
<dbReference type="STRING" id="195522.BD01_0429"/>
<proteinExistence type="predicted"/>
<organism evidence="1 2">
    <name type="scientific">Thermococcus nautili</name>
    <dbReference type="NCBI Taxonomy" id="195522"/>
    <lineage>
        <taxon>Archaea</taxon>
        <taxon>Methanobacteriati</taxon>
        <taxon>Methanobacteriota</taxon>
        <taxon>Thermococci</taxon>
        <taxon>Thermococcales</taxon>
        <taxon>Thermococcaceae</taxon>
        <taxon>Thermococcus</taxon>
    </lineage>
</organism>
<accession>W8PIW2</accession>
<name>W8PIW2_9EURY</name>
<dbReference type="OrthoDB" id="98904at2157"/>
<dbReference type="KEGG" id="tnu:BD01_0429"/>
<protein>
    <submittedName>
        <fullName evidence="1">Uncharacterized protein</fullName>
    </submittedName>
</protein>
<dbReference type="HOGENOM" id="CLU_2257499_0_0_2"/>
<dbReference type="AlphaFoldDB" id="W8PIW2"/>
<reference evidence="1 2" key="1">
    <citation type="submission" date="2014-02" db="EMBL/GenBank/DDBJ databases">
        <title>Genome Sequence of an Hyperthermophilic Archaeon, Thermococcus nautili 30-1, producing viral vesicles.</title>
        <authorList>
            <person name="Oberto J."/>
            <person name="Gaudin M."/>
            <person name="Cossu M."/>
            <person name="Gorlas A."/>
            <person name="Slesarev A."/>
            <person name="Marguet E."/>
            <person name="Forterre P."/>
        </authorList>
    </citation>
    <scope>NUCLEOTIDE SEQUENCE [LARGE SCALE GENOMIC DNA]</scope>
    <source>
        <strain evidence="1 2">30-1</strain>
    </source>
</reference>
<evidence type="ECO:0000313" key="2">
    <source>
        <dbReference type="Proteomes" id="UP000019434"/>
    </source>
</evidence>
<evidence type="ECO:0000313" key="1">
    <source>
        <dbReference type="EMBL" id="AHL22054.1"/>
    </source>
</evidence>
<gene>
    <name evidence="1" type="ORF">BD01_0429</name>
</gene>
<dbReference type="eggNOG" id="arCOG14177">
    <property type="taxonomic scope" value="Archaea"/>
</dbReference>
<dbReference type="GeneID" id="24958721"/>
<dbReference type="Proteomes" id="UP000019434">
    <property type="component" value="Chromosome"/>
</dbReference>
<dbReference type="RefSeq" id="WP_042689430.1">
    <property type="nucleotide sequence ID" value="NZ_CP007264.1"/>
</dbReference>
<sequence length="104" mass="11352">MMVTDTKSSGRGTFLWRINPFEVIASIWKDVVEGSRVAVPHAVGTMKTSHGSVVELELSVVLYPSEKRLVVKDGDEVYFLFPVSPADGPEGLYVKLIEALGMVA</sequence>